<feature type="domain" description="AB hydrolase-1" evidence="2">
    <location>
        <begin position="22"/>
        <end position="142"/>
    </location>
</feature>
<dbReference type="EMBL" id="JBEPSJ010000003">
    <property type="protein sequence ID" value="MET4583193.1"/>
    <property type="molecule type" value="Genomic_DNA"/>
</dbReference>
<dbReference type="Pfam" id="PF00561">
    <property type="entry name" value="Abhydrolase_1"/>
    <property type="match status" value="1"/>
</dbReference>
<feature type="region of interest" description="Disordered" evidence="1">
    <location>
        <begin position="161"/>
        <end position="181"/>
    </location>
</feature>
<evidence type="ECO:0000256" key="1">
    <source>
        <dbReference type="SAM" id="MobiDB-lite"/>
    </source>
</evidence>
<reference evidence="3 4" key="1">
    <citation type="submission" date="2024-06" db="EMBL/GenBank/DDBJ databases">
        <title>Sorghum-associated microbial communities from plants grown in Nebraska, USA.</title>
        <authorList>
            <person name="Schachtman D."/>
        </authorList>
    </citation>
    <scope>NUCLEOTIDE SEQUENCE [LARGE SCALE GENOMIC DNA]</scope>
    <source>
        <strain evidence="3 4">2857</strain>
    </source>
</reference>
<dbReference type="InterPro" id="IPR050471">
    <property type="entry name" value="AB_hydrolase"/>
</dbReference>
<gene>
    <name evidence="3" type="ORF">ABIE21_002712</name>
</gene>
<proteinExistence type="predicted"/>
<accession>A0ABV2QQ61</accession>
<protein>
    <submittedName>
        <fullName evidence="3">Pimeloyl-ACP methyl ester carboxylesterase</fullName>
    </submittedName>
</protein>
<evidence type="ECO:0000259" key="2">
    <source>
        <dbReference type="Pfam" id="PF00561"/>
    </source>
</evidence>
<sequence length="272" mass="28775">MTTLELPDGRLYYEVRGAGPHLVISGSPMTAAAFAPLADALAADFTVITHDPRGISNSALNDPEAPSGPELRARDLVALLDELDVDTFDMFGSSGGAVTGLALVAEYPGRVRTLIAHEPPLLELLPDAAEWRVTTENIITTFHEHGAGAAWGAFMVAAGFVQDDDAPPPPPSDHQPTEQENADSARFFDHDLRATTRYLPQVAKLTNTSTRIVIGLGEESGHLNTHQTSVAMAELLAEPTVGFPGDHAGFLGQPVEFAAAIRSVLVADPAVN</sequence>
<comment type="caution">
    <text evidence="3">The sequence shown here is derived from an EMBL/GenBank/DDBJ whole genome shotgun (WGS) entry which is preliminary data.</text>
</comment>
<evidence type="ECO:0000313" key="4">
    <source>
        <dbReference type="Proteomes" id="UP001549257"/>
    </source>
</evidence>
<dbReference type="Gene3D" id="3.40.50.1820">
    <property type="entry name" value="alpha/beta hydrolase"/>
    <property type="match status" value="1"/>
</dbReference>
<dbReference type="PANTHER" id="PTHR43433">
    <property type="entry name" value="HYDROLASE, ALPHA/BETA FOLD FAMILY PROTEIN"/>
    <property type="match status" value="1"/>
</dbReference>
<dbReference type="Proteomes" id="UP001549257">
    <property type="component" value="Unassembled WGS sequence"/>
</dbReference>
<dbReference type="InterPro" id="IPR000073">
    <property type="entry name" value="AB_hydrolase_1"/>
</dbReference>
<dbReference type="PANTHER" id="PTHR43433:SF5">
    <property type="entry name" value="AB HYDROLASE-1 DOMAIN-CONTAINING PROTEIN"/>
    <property type="match status" value="1"/>
</dbReference>
<name>A0ABV2QQ61_9MICO</name>
<keyword evidence="4" id="KW-1185">Reference proteome</keyword>
<dbReference type="InterPro" id="IPR029058">
    <property type="entry name" value="AB_hydrolase_fold"/>
</dbReference>
<dbReference type="SUPFAM" id="SSF53474">
    <property type="entry name" value="alpha/beta-Hydrolases"/>
    <property type="match status" value="1"/>
</dbReference>
<organism evidence="3 4">
    <name type="scientific">Conyzicola nivalis</name>
    <dbReference type="NCBI Taxonomy" id="1477021"/>
    <lineage>
        <taxon>Bacteria</taxon>
        <taxon>Bacillati</taxon>
        <taxon>Actinomycetota</taxon>
        <taxon>Actinomycetes</taxon>
        <taxon>Micrococcales</taxon>
        <taxon>Microbacteriaceae</taxon>
        <taxon>Conyzicola</taxon>
    </lineage>
</organism>
<evidence type="ECO:0000313" key="3">
    <source>
        <dbReference type="EMBL" id="MET4583193.1"/>
    </source>
</evidence>
<dbReference type="RefSeq" id="WP_354025358.1">
    <property type="nucleotide sequence ID" value="NZ_JBEPSJ010000003.1"/>
</dbReference>